<name>A0A4Q1BLX1_TREME</name>
<dbReference type="InterPro" id="IPR011074">
    <property type="entry name" value="CRAL/TRIO_N_dom"/>
</dbReference>
<dbReference type="AlphaFoldDB" id="A0A4Q1BLX1"/>
<dbReference type="Gene3D" id="3.40.525.10">
    <property type="entry name" value="CRAL-TRIO lipid binding domain"/>
    <property type="match status" value="1"/>
</dbReference>
<proteinExistence type="predicted"/>
<evidence type="ECO:0000259" key="1">
    <source>
        <dbReference type="PROSITE" id="PS50191"/>
    </source>
</evidence>
<dbReference type="InterPro" id="IPR001251">
    <property type="entry name" value="CRAL-TRIO_dom"/>
</dbReference>
<dbReference type="Pfam" id="PF03765">
    <property type="entry name" value="CRAL_TRIO_N"/>
    <property type="match status" value="1"/>
</dbReference>
<evidence type="ECO:0000313" key="3">
    <source>
        <dbReference type="Proteomes" id="UP000289152"/>
    </source>
</evidence>
<feature type="domain" description="CRAL-TRIO" evidence="1">
    <location>
        <begin position="95"/>
        <end position="286"/>
    </location>
</feature>
<dbReference type="SMART" id="SM00516">
    <property type="entry name" value="SEC14"/>
    <property type="match status" value="1"/>
</dbReference>
<dbReference type="Gene3D" id="1.10.8.20">
    <property type="entry name" value="N-terminal domain of phosphatidylinositol transfer protein sec14p"/>
    <property type="match status" value="1"/>
</dbReference>
<protein>
    <recommendedName>
        <fullName evidence="1">CRAL-TRIO domain-containing protein</fullName>
    </recommendedName>
</protein>
<dbReference type="InParanoid" id="A0A4Q1BLX1"/>
<dbReference type="Proteomes" id="UP000289152">
    <property type="component" value="Unassembled WGS sequence"/>
</dbReference>
<dbReference type="EMBL" id="SDIL01000043">
    <property type="protein sequence ID" value="RXK38680.1"/>
    <property type="molecule type" value="Genomic_DNA"/>
</dbReference>
<keyword evidence="3" id="KW-1185">Reference proteome</keyword>
<dbReference type="PANTHER" id="PTHR45657">
    <property type="entry name" value="CRAL-TRIO DOMAIN-CONTAINING PROTEIN YKL091C-RELATED"/>
    <property type="match status" value="1"/>
</dbReference>
<dbReference type="PROSITE" id="PS50191">
    <property type="entry name" value="CRAL_TRIO"/>
    <property type="match status" value="1"/>
</dbReference>
<dbReference type="PANTHER" id="PTHR45657:SF3">
    <property type="entry name" value="TRANSPORTER, PUTATIVE (AFU_ORTHOLOGUE AFUA_5G09260)-RELATED"/>
    <property type="match status" value="1"/>
</dbReference>
<sequence length="374" mass="42811">MSPVIPFHYPDGHLGHLSPDQRQSFSDFKQLCVDKGIYRPATTDIPPSHDDATLLRYLRARKFQIQPAYEQFASTEKWRKENRLVELFETIDVDEYEETRRLYPQWTGRRDKRGFPLYVFEVAPLDVKGVADYERAKSLKGADTDDRPAPPKMLRLFALYESLTRFVAPFCTASRRPNPETPITQGNNIIDVSSVSLRQFWALRNHLQDSSQLATAHYPETLDKIFIIGAPGFFSTIWSWVKRWFDPIVVAKMHICGPNDVLSTLSEYIDPQHIPVKYGGQLQWSFGDLPSLDPVMLEHLQWAEGAERAKEGRSWPIGPVKWDVAEDGRMVAVAVGTKDGKGRKERVVVVDRKYEEVFYPVDSDPTAGIVREGQ</sequence>
<evidence type="ECO:0000313" key="2">
    <source>
        <dbReference type="EMBL" id="RXK38680.1"/>
    </source>
</evidence>
<dbReference type="STRING" id="5217.A0A4Q1BLX1"/>
<dbReference type="Pfam" id="PF00650">
    <property type="entry name" value="CRAL_TRIO"/>
    <property type="match status" value="1"/>
</dbReference>
<reference evidence="2 3" key="1">
    <citation type="submission" date="2016-06" db="EMBL/GenBank/DDBJ databases">
        <title>Evolution of pathogenesis and genome organization in the Tremellales.</title>
        <authorList>
            <person name="Cuomo C."/>
            <person name="Litvintseva A."/>
            <person name="Heitman J."/>
            <person name="Chen Y."/>
            <person name="Sun S."/>
            <person name="Springer D."/>
            <person name="Dromer F."/>
            <person name="Young S."/>
            <person name="Zeng Q."/>
            <person name="Chapman S."/>
            <person name="Gujja S."/>
            <person name="Saif S."/>
            <person name="Birren B."/>
        </authorList>
    </citation>
    <scope>NUCLEOTIDE SEQUENCE [LARGE SCALE GENOMIC DNA]</scope>
    <source>
        <strain evidence="2 3">ATCC 28783</strain>
    </source>
</reference>
<dbReference type="SUPFAM" id="SSF52087">
    <property type="entry name" value="CRAL/TRIO domain"/>
    <property type="match status" value="1"/>
</dbReference>
<dbReference type="InterPro" id="IPR036865">
    <property type="entry name" value="CRAL-TRIO_dom_sf"/>
</dbReference>
<comment type="caution">
    <text evidence="2">The sequence shown here is derived from an EMBL/GenBank/DDBJ whole genome shotgun (WGS) entry which is preliminary data.</text>
</comment>
<dbReference type="CDD" id="cd00170">
    <property type="entry name" value="SEC14"/>
    <property type="match status" value="1"/>
</dbReference>
<dbReference type="SUPFAM" id="SSF46938">
    <property type="entry name" value="CRAL/TRIO N-terminal domain"/>
    <property type="match status" value="1"/>
</dbReference>
<dbReference type="SMART" id="SM01100">
    <property type="entry name" value="CRAL_TRIO_N"/>
    <property type="match status" value="1"/>
</dbReference>
<accession>A0A4Q1BLX1</accession>
<dbReference type="VEuPathDB" id="FungiDB:TREMEDRAFT_32771"/>
<gene>
    <name evidence="2" type="ORF">M231_03990</name>
</gene>
<dbReference type="OrthoDB" id="30289at2759"/>
<organism evidence="2 3">
    <name type="scientific">Tremella mesenterica</name>
    <name type="common">Jelly fungus</name>
    <dbReference type="NCBI Taxonomy" id="5217"/>
    <lineage>
        <taxon>Eukaryota</taxon>
        <taxon>Fungi</taxon>
        <taxon>Dikarya</taxon>
        <taxon>Basidiomycota</taxon>
        <taxon>Agaricomycotina</taxon>
        <taxon>Tremellomycetes</taxon>
        <taxon>Tremellales</taxon>
        <taxon>Tremellaceae</taxon>
        <taxon>Tremella</taxon>
    </lineage>
</organism>
<dbReference type="InterPro" id="IPR051026">
    <property type="entry name" value="PI/PC_transfer"/>
</dbReference>
<dbReference type="InterPro" id="IPR036273">
    <property type="entry name" value="CRAL/TRIO_N_dom_sf"/>
</dbReference>